<evidence type="ECO:0000259" key="1">
    <source>
        <dbReference type="Pfam" id="PF22936"/>
    </source>
</evidence>
<evidence type="ECO:0000313" key="3">
    <source>
        <dbReference type="EnsemblPlants" id="Pp3c10_18362V3.1"/>
    </source>
</evidence>
<dbReference type="Pfam" id="PF22936">
    <property type="entry name" value="Pol_BBD"/>
    <property type="match status" value="1"/>
</dbReference>
<evidence type="ECO:0000313" key="4">
    <source>
        <dbReference type="Proteomes" id="UP000006727"/>
    </source>
</evidence>
<keyword evidence="4" id="KW-1185">Reference proteome</keyword>
<dbReference type="Gramene" id="Pp3c10_18362V3.1">
    <property type="protein sequence ID" value="Pp3c10_18362V3.1"/>
    <property type="gene ID" value="Pp3c10_18362"/>
</dbReference>
<sequence length="141" mass="16276">MKEGNSVIKYIYTCETHLKQLIVARSIILDDEAILTLMRSLPQKRFVKYAKSEDKQVFYFGNDSTSFIIIGYGNVNIKLINGDEKIILDAFYLLKLAKNLFSIKQLDKTNKKIYIKDGEFTLMKFFCLIIGTCKLNLDLNS</sequence>
<dbReference type="EMBL" id="ABEU02000010">
    <property type="protein sequence ID" value="PNR46941.1"/>
    <property type="molecule type" value="Genomic_DNA"/>
</dbReference>
<accession>A0A2K1JZJ1</accession>
<dbReference type="InParanoid" id="A0A2K1JZJ1"/>
<organism evidence="2">
    <name type="scientific">Physcomitrium patens</name>
    <name type="common">Spreading-leaved earth moss</name>
    <name type="synonym">Physcomitrella patens</name>
    <dbReference type="NCBI Taxonomy" id="3218"/>
    <lineage>
        <taxon>Eukaryota</taxon>
        <taxon>Viridiplantae</taxon>
        <taxon>Streptophyta</taxon>
        <taxon>Embryophyta</taxon>
        <taxon>Bryophyta</taxon>
        <taxon>Bryophytina</taxon>
        <taxon>Bryopsida</taxon>
        <taxon>Funariidae</taxon>
        <taxon>Funariales</taxon>
        <taxon>Funariaceae</taxon>
        <taxon>Physcomitrium</taxon>
    </lineage>
</organism>
<dbReference type="InterPro" id="IPR054722">
    <property type="entry name" value="PolX-like_BBD"/>
</dbReference>
<reference evidence="2 4" key="1">
    <citation type="journal article" date="2008" name="Science">
        <title>The Physcomitrella genome reveals evolutionary insights into the conquest of land by plants.</title>
        <authorList>
            <person name="Rensing S."/>
            <person name="Lang D."/>
            <person name="Zimmer A."/>
            <person name="Terry A."/>
            <person name="Salamov A."/>
            <person name="Shapiro H."/>
            <person name="Nishiyama T."/>
            <person name="Perroud P.-F."/>
            <person name="Lindquist E."/>
            <person name="Kamisugi Y."/>
            <person name="Tanahashi T."/>
            <person name="Sakakibara K."/>
            <person name="Fujita T."/>
            <person name="Oishi K."/>
            <person name="Shin-I T."/>
            <person name="Kuroki Y."/>
            <person name="Toyoda A."/>
            <person name="Suzuki Y."/>
            <person name="Hashimoto A."/>
            <person name="Yamaguchi K."/>
            <person name="Sugano A."/>
            <person name="Kohara Y."/>
            <person name="Fujiyama A."/>
            <person name="Anterola A."/>
            <person name="Aoki S."/>
            <person name="Ashton N."/>
            <person name="Barbazuk W.B."/>
            <person name="Barker E."/>
            <person name="Bennetzen J."/>
            <person name="Bezanilla M."/>
            <person name="Blankenship R."/>
            <person name="Cho S.H."/>
            <person name="Dutcher S."/>
            <person name="Estelle M."/>
            <person name="Fawcett J.A."/>
            <person name="Gundlach H."/>
            <person name="Hanada K."/>
            <person name="Heyl A."/>
            <person name="Hicks K.A."/>
            <person name="Hugh J."/>
            <person name="Lohr M."/>
            <person name="Mayer K."/>
            <person name="Melkozernov A."/>
            <person name="Murata T."/>
            <person name="Nelson D."/>
            <person name="Pils B."/>
            <person name="Prigge M."/>
            <person name="Reiss B."/>
            <person name="Renner T."/>
            <person name="Rombauts S."/>
            <person name="Rushton P."/>
            <person name="Sanderfoot A."/>
            <person name="Schween G."/>
            <person name="Shiu S.-H."/>
            <person name="Stueber K."/>
            <person name="Theodoulou F.L."/>
            <person name="Tu H."/>
            <person name="Van de Peer Y."/>
            <person name="Verrier P.J."/>
            <person name="Waters E."/>
            <person name="Wood A."/>
            <person name="Yang L."/>
            <person name="Cove D."/>
            <person name="Cuming A."/>
            <person name="Hasebe M."/>
            <person name="Lucas S."/>
            <person name="Mishler D.B."/>
            <person name="Reski R."/>
            <person name="Grigoriev I."/>
            <person name="Quatrano R.S."/>
            <person name="Boore J.L."/>
        </authorList>
    </citation>
    <scope>NUCLEOTIDE SEQUENCE [LARGE SCALE GENOMIC DNA]</scope>
    <source>
        <strain evidence="3 4">cv. Gransden 2004</strain>
    </source>
</reference>
<dbReference type="AlphaFoldDB" id="A0A2K1JZJ1"/>
<feature type="domain" description="Retrovirus-related Pol polyprotein from transposon TNT 1-94-like beta-barrel" evidence="1">
    <location>
        <begin position="44"/>
        <end position="109"/>
    </location>
</feature>
<dbReference type="Proteomes" id="UP000006727">
    <property type="component" value="Chromosome 10"/>
</dbReference>
<gene>
    <name evidence="2" type="ORF">PHYPA_014061</name>
</gene>
<dbReference type="EnsemblPlants" id="Pp3c10_18362V3.1">
    <property type="protein sequence ID" value="Pp3c10_18362V3.1"/>
    <property type="gene ID" value="Pp3c10_18362"/>
</dbReference>
<name>A0A2K1JZJ1_PHYPA</name>
<protein>
    <recommendedName>
        <fullName evidence="1">Retrovirus-related Pol polyprotein from transposon TNT 1-94-like beta-barrel domain-containing protein</fullName>
    </recommendedName>
</protein>
<reference evidence="3" key="3">
    <citation type="submission" date="2020-12" db="UniProtKB">
        <authorList>
            <consortium name="EnsemblPlants"/>
        </authorList>
    </citation>
    <scope>IDENTIFICATION</scope>
</reference>
<proteinExistence type="predicted"/>
<reference evidence="2 4" key="2">
    <citation type="journal article" date="2018" name="Plant J.">
        <title>The Physcomitrella patens chromosome-scale assembly reveals moss genome structure and evolution.</title>
        <authorList>
            <person name="Lang D."/>
            <person name="Ullrich K.K."/>
            <person name="Murat F."/>
            <person name="Fuchs J."/>
            <person name="Jenkins J."/>
            <person name="Haas F.B."/>
            <person name="Piednoel M."/>
            <person name="Gundlach H."/>
            <person name="Van Bel M."/>
            <person name="Meyberg R."/>
            <person name="Vives C."/>
            <person name="Morata J."/>
            <person name="Symeonidi A."/>
            <person name="Hiss M."/>
            <person name="Muchero W."/>
            <person name="Kamisugi Y."/>
            <person name="Saleh O."/>
            <person name="Blanc G."/>
            <person name="Decker E.L."/>
            <person name="van Gessel N."/>
            <person name="Grimwood J."/>
            <person name="Hayes R.D."/>
            <person name="Graham S.W."/>
            <person name="Gunter L.E."/>
            <person name="McDaniel S.F."/>
            <person name="Hoernstein S.N.W."/>
            <person name="Larsson A."/>
            <person name="Li F.W."/>
            <person name="Perroud P.F."/>
            <person name="Phillips J."/>
            <person name="Ranjan P."/>
            <person name="Rokshar D.S."/>
            <person name="Rothfels C.J."/>
            <person name="Schneider L."/>
            <person name="Shu S."/>
            <person name="Stevenson D.W."/>
            <person name="Thummler F."/>
            <person name="Tillich M."/>
            <person name="Villarreal Aguilar J.C."/>
            <person name="Widiez T."/>
            <person name="Wong G.K."/>
            <person name="Wymore A."/>
            <person name="Zhang Y."/>
            <person name="Zimmer A.D."/>
            <person name="Quatrano R.S."/>
            <person name="Mayer K.F.X."/>
            <person name="Goodstein D."/>
            <person name="Casacuberta J.M."/>
            <person name="Vandepoele K."/>
            <person name="Reski R."/>
            <person name="Cuming A.C."/>
            <person name="Tuskan G.A."/>
            <person name="Maumus F."/>
            <person name="Salse J."/>
            <person name="Schmutz J."/>
            <person name="Rensing S.A."/>
        </authorList>
    </citation>
    <scope>NUCLEOTIDE SEQUENCE [LARGE SCALE GENOMIC DNA]</scope>
    <source>
        <strain evidence="3 4">cv. Gransden 2004</strain>
    </source>
</reference>
<evidence type="ECO:0000313" key="2">
    <source>
        <dbReference type="EMBL" id="PNR46941.1"/>
    </source>
</evidence>